<comment type="caution">
    <text evidence="1">The sequence shown here is derived from an EMBL/GenBank/DDBJ whole genome shotgun (WGS) entry which is preliminary data.</text>
</comment>
<name>A0A6I2M7K8_9BACI</name>
<reference evidence="1 2" key="1">
    <citation type="submission" date="2019-11" db="EMBL/GenBank/DDBJ databases">
        <title>Bacillus idriensis genome.</title>
        <authorList>
            <person name="Konopka E.N."/>
            <person name="Newman J.D."/>
        </authorList>
    </citation>
    <scope>NUCLEOTIDE SEQUENCE [LARGE SCALE GENOMIC DNA]</scope>
    <source>
        <strain evidence="1 2">DSM 19097</strain>
    </source>
</reference>
<organism evidence="1 2">
    <name type="scientific">Metabacillus idriensis</name>
    <dbReference type="NCBI Taxonomy" id="324768"/>
    <lineage>
        <taxon>Bacteria</taxon>
        <taxon>Bacillati</taxon>
        <taxon>Bacillota</taxon>
        <taxon>Bacilli</taxon>
        <taxon>Bacillales</taxon>
        <taxon>Bacillaceae</taxon>
        <taxon>Metabacillus</taxon>
    </lineage>
</organism>
<keyword evidence="2" id="KW-1185">Reference proteome</keyword>
<dbReference type="RefSeq" id="WP_070877422.1">
    <property type="nucleotide sequence ID" value="NZ_CAJGAA010000001.1"/>
</dbReference>
<sequence>MSNNDSHKGQSKAYLTIPSTASTSNQEYFRVNYMQDFLKHQQQVNTELSHAANALNSLLHESRTEQTQHFHAVYRKLEKQEAATSPLLSNIETQQSASKIMSERLEILENSNKEMMSKLLSEGHVSQAIIDQLTLQDQSIRELSGRFKTYESLQGKIIDQLDSHAELKEQIKNRLELQEVFHQSVIEKINHQEALTEKISRDIAHLKSVIFERVSYLAEKAEENLKITKEYIFNLFTKSESFKEYTITKPSKKKDLSNL</sequence>
<evidence type="ECO:0000313" key="1">
    <source>
        <dbReference type="EMBL" id="MRX53859.1"/>
    </source>
</evidence>
<dbReference type="EMBL" id="WKKF01000001">
    <property type="protein sequence ID" value="MRX53859.1"/>
    <property type="molecule type" value="Genomic_DNA"/>
</dbReference>
<dbReference type="Proteomes" id="UP000441585">
    <property type="component" value="Unassembled WGS sequence"/>
</dbReference>
<accession>A0A6I2M7K8</accession>
<dbReference type="AlphaFoldDB" id="A0A6I2M7K8"/>
<evidence type="ECO:0000313" key="2">
    <source>
        <dbReference type="Proteomes" id="UP000441585"/>
    </source>
</evidence>
<proteinExistence type="predicted"/>
<gene>
    <name evidence="1" type="ORF">GJU41_07725</name>
</gene>
<protein>
    <submittedName>
        <fullName evidence="1">Uncharacterized protein</fullName>
    </submittedName>
</protein>